<comment type="caution">
    <text evidence="1">The sequence shown here is derived from an EMBL/GenBank/DDBJ whole genome shotgun (WGS) entry which is preliminary data.</text>
</comment>
<protein>
    <submittedName>
        <fullName evidence="1">Uncharacterized protein</fullName>
    </submittedName>
</protein>
<sequence length="1431" mass="163213">MKAFYLRHQRILRPLAWLVGVLLFLHGVLFLSSDFLLRNYLKQKVTEASEGKYAIEFESFRVSLLQRGFAFRELKLLPLTDSLEFAEEIPFYQADLPYVKITGLNYHFRSKELIIGNIRLLEPDLRVRFLQNQEEKAVDSPLVLLQEEIQKSFLSSSLKDIRIKNLEVLDADFLLNNFISQRAIKGENSRIYLKDVQLLQNRVPETPFNALGFEFSMEDFQILLADSVHTISSQKIDISSLQSFIKASVINIDPNFSKPLDSYFQLELDQLQLEGADINKLFYTGVVDIEFLNLNKPFFQLYSTPKRQGLDLGDFELYQLIEGILEEINIRDLQISEGKFVKRNTYNRHLYSLNSERVDFKMNQVYVGPDLERKKEQFFYAADASLDLYDVDLYLGDSLHRVTSSFVRLSSFEDEVLIQGFQLQALDESLFGSGNTLLDIAVPELSIAKANLKKIYQEGVIQVEELIINQPTIVLRDVQGKDNGKEFDIALLYEDFLEGIYIKQLELREGSIVIDNNLRSRQDSLSFGTVNLLLDNFALDATTVASGTKSVFWADDMRLELLDYALKLSDDLHMFSADRVLIDTKLDRVAIRGFRIRPFDQERISSILDRYEQSTTLEIFVPEFTVNGVDISKAYEEGILSIRNIRVPSPTIKIHRYRSQQEDEEEKVKRDILELLISYFQSISIGSLSLERGSLSYENSIRERLRTFSEDNISIAVRNFYIDQNTDLDQISSLFSEEVDLNLNNYVFSVANGKYNIVADRINFNTSTEEIITRNVRLTPSTSTQDKTKISATIPAMSFRGVDLEAFLFDNVLQLQKVRLVDSDVQVLINRDVEVEDTAIGRRARRRDRTLPKTIDRVSIDTVLTERSQFSLSFKEGGSTSNLINTGINLGIYDFELDSLKAKQADIASLFGALSLGMDEFWLNLGDSVHQITFDKVELDTRRDGILVNNFRVIPNSLSGNPGQPVFSGQIPVALLKINSLSELQQSKDLWIKELTLFRPDLEIFTDTVRNIKKPKDREAAEAAVLEVLKVDDFKIEQGTIALMDKYGVKLGRQLKGLDLFYGGFESELSDLGALTTDDLLKEEFSIFLPSYEVIMKDSLNRLRIRGLSIQNNRIGIEGLSMMPTVGRFQYHRMVGTQSDVAELKLEDVEIMYPLWQALISEQALQAEKLSIAQVHAKIFRDKRFPKKEGVVRPMPQALMQAAGIDVRLDTLAIHQAFVGYTEFPEKGMVPGNIHFTDLKATLTPFALSMDSSSFDLEKSDLYAKALLNGVAPIDLQARMRYQFPYPMEVNVQLGAFDLGSINSIIASNAFARVTRGQVNGGNWSFVANDQFATGKMTLLYSDLRVQLLDERTLEPGKGRKKILTFVLNSFAVNSNNPRKLSGRTVRSRIYEERDQEKFIFNYWWRTSLSGVKGSLGLGQPIQPKRKEEDK</sequence>
<dbReference type="EMBL" id="BMYF01000004">
    <property type="protein sequence ID" value="GHB29643.1"/>
    <property type="molecule type" value="Genomic_DNA"/>
</dbReference>
<name>A0A8J3CX79_9BACT</name>
<reference evidence="1" key="1">
    <citation type="journal article" date="2014" name="Int. J. Syst. Evol. Microbiol.">
        <title>Complete genome sequence of Corynebacterium casei LMG S-19264T (=DSM 44701T), isolated from a smear-ripened cheese.</title>
        <authorList>
            <consortium name="US DOE Joint Genome Institute (JGI-PGF)"/>
            <person name="Walter F."/>
            <person name="Albersmeier A."/>
            <person name="Kalinowski J."/>
            <person name="Ruckert C."/>
        </authorList>
    </citation>
    <scope>NUCLEOTIDE SEQUENCE</scope>
    <source>
        <strain evidence="1">KCTC 23224</strain>
    </source>
</reference>
<dbReference type="Proteomes" id="UP000642809">
    <property type="component" value="Unassembled WGS sequence"/>
</dbReference>
<proteinExistence type="predicted"/>
<evidence type="ECO:0000313" key="1">
    <source>
        <dbReference type="EMBL" id="GHB29643.1"/>
    </source>
</evidence>
<dbReference type="RefSeq" id="WP_189579185.1">
    <property type="nucleotide sequence ID" value="NZ_BMYF01000004.1"/>
</dbReference>
<evidence type="ECO:0000313" key="2">
    <source>
        <dbReference type="Proteomes" id="UP000642809"/>
    </source>
</evidence>
<reference evidence="1" key="2">
    <citation type="submission" date="2020-09" db="EMBL/GenBank/DDBJ databases">
        <authorList>
            <person name="Sun Q."/>
            <person name="Kim S."/>
        </authorList>
    </citation>
    <scope>NUCLEOTIDE SEQUENCE</scope>
    <source>
        <strain evidence="1">KCTC 23224</strain>
    </source>
</reference>
<gene>
    <name evidence="1" type="ORF">GCM10008106_08080</name>
</gene>
<accession>A0A8J3CX79</accession>
<keyword evidence="2" id="KW-1185">Reference proteome</keyword>
<organism evidence="1 2">
    <name type="scientific">Mongoliitalea lutea</name>
    <dbReference type="NCBI Taxonomy" id="849756"/>
    <lineage>
        <taxon>Bacteria</taxon>
        <taxon>Pseudomonadati</taxon>
        <taxon>Bacteroidota</taxon>
        <taxon>Cytophagia</taxon>
        <taxon>Cytophagales</taxon>
        <taxon>Cyclobacteriaceae</taxon>
        <taxon>Mongoliitalea</taxon>
    </lineage>
</organism>